<dbReference type="InterPro" id="IPR013468">
    <property type="entry name" value="CHP02647"/>
</dbReference>
<dbReference type="Proteomes" id="UP000634667">
    <property type="component" value="Unassembled WGS sequence"/>
</dbReference>
<name>A0ABQ2WJ24_9ALTE</name>
<dbReference type="EMBL" id="BMYR01000004">
    <property type="protein sequence ID" value="GGW57996.1"/>
    <property type="molecule type" value="Genomic_DNA"/>
</dbReference>
<evidence type="ECO:0000313" key="1">
    <source>
        <dbReference type="EMBL" id="GGW57996.1"/>
    </source>
</evidence>
<sequence>MQFTTELIEEMRVMALFNLDSINSGIKAHKVAEPQVIAAISRLYAKGLISQPDGGYLTDLGIHCAEQLQTALRILGTSTSSS</sequence>
<organism evidence="1 2">
    <name type="scientific">Alishewanella tabrizica</name>
    <dbReference type="NCBI Taxonomy" id="671278"/>
    <lineage>
        <taxon>Bacteria</taxon>
        <taxon>Pseudomonadati</taxon>
        <taxon>Pseudomonadota</taxon>
        <taxon>Gammaproteobacteria</taxon>
        <taxon>Alteromonadales</taxon>
        <taxon>Alteromonadaceae</taxon>
        <taxon>Alishewanella</taxon>
    </lineage>
</organism>
<keyword evidence="2" id="KW-1185">Reference proteome</keyword>
<dbReference type="Pfam" id="PF18918">
    <property type="entry name" value="DUF5669"/>
    <property type="match status" value="1"/>
</dbReference>
<proteinExistence type="predicted"/>
<accession>A0ABQ2WJ24</accession>
<comment type="caution">
    <text evidence="1">The sequence shown here is derived from an EMBL/GenBank/DDBJ whole genome shotgun (WGS) entry which is preliminary data.</text>
</comment>
<protein>
    <submittedName>
        <fullName evidence="1">TIGR02647 family protein</fullName>
    </submittedName>
</protein>
<reference evidence="2" key="1">
    <citation type="journal article" date="2019" name="Int. J. Syst. Evol. Microbiol.">
        <title>The Global Catalogue of Microorganisms (GCM) 10K type strain sequencing project: providing services to taxonomists for standard genome sequencing and annotation.</title>
        <authorList>
            <consortium name="The Broad Institute Genomics Platform"/>
            <consortium name="The Broad Institute Genome Sequencing Center for Infectious Disease"/>
            <person name="Wu L."/>
            <person name="Ma J."/>
        </authorList>
    </citation>
    <scope>NUCLEOTIDE SEQUENCE [LARGE SCALE GENOMIC DNA]</scope>
    <source>
        <strain evidence="2">KCTC 23723</strain>
    </source>
</reference>
<dbReference type="RefSeq" id="WP_189481641.1">
    <property type="nucleotide sequence ID" value="NZ_BMYR01000004.1"/>
</dbReference>
<dbReference type="NCBIfam" id="TIGR02647">
    <property type="entry name" value="DNA"/>
    <property type="match status" value="1"/>
</dbReference>
<evidence type="ECO:0000313" key="2">
    <source>
        <dbReference type="Proteomes" id="UP000634667"/>
    </source>
</evidence>
<gene>
    <name evidence="1" type="ORF">GCM10008111_12700</name>
</gene>